<sequence length="148" mass="15982">MNAMNTGVRARLASIADAEELSRLNQEFNGGDGRPPAHIAKSLNAGNELVAVAEINGRVVGFGCAQSYHSFCYEEPQGEITELYVEEHARRRGIAAAILSCLEDYLGKRGVKEIKVLTGKGNVAAICTYEHSGYVVDDELLLIKTLGD</sequence>
<proteinExistence type="predicted"/>
<dbReference type="SUPFAM" id="SSF55729">
    <property type="entry name" value="Acyl-CoA N-acyltransferases (Nat)"/>
    <property type="match status" value="1"/>
</dbReference>
<dbReference type="EMBL" id="BORW01000011">
    <property type="protein sequence ID" value="GIO67689.1"/>
    <property type="molecule type" value="Genomic_DNA"/>
</dbReference>
<dbReference type="CDD" id="cd04301">
    <property type="entry name" value="NAT_SF"/>
    <property type="match status" value="1"/>
</dbReference>
<evidence type="ECO:0000256" key="1">
    <source>
        <dbReference type="ARBA" id="ARBA00022679"/>
    </source>
</evidence>
<evidence type="ECO:0000313" key="4">
    <source>
        <dbReference type="EMBL" id="GIO67689.1"/>
    </source>
</evidence>
<organism evidence="4 5">
    <name type="scientific">Paenibacillus cookii</name>
    <dbReference type="NCBI Taxonomy" id="157839"/>
    <lineage>
        <taxon>Bacteria</taxon>
        <taxon>Bacillati</taxon>
        <taxon>Bacillota</taxon>
        <taxon>Bacilli</taxon>
        <taxon>Bacillales</taxon>
        <taxon>Paenibacillaceae</taxon>
        <taxon>Paenibacillus</taxon>
    </lineage>
</organism>
<dbReference type="PANTHER" id="PTHR43877">
    <property type="entry name" value="AMINOALKYLPHOSPHONATE N-ACETYLTRANSFERASE-RELATED-RELATED"/>
    <property type="match status" value="1"/>
</dbReference>
<gene>
    <name evidence="4" type="ORF">J21TS3_25100</name>
</gene>
<reference evidence="4 5" key="1">
    <citation type="submission" date="2021-03" db="EMBL/GenBank/DDBJ databases">
        <title>Antimicrobial resistance genes in bacteria isolated from Japanese honey, and their potential for conferring macrolide and lincosamide resistance in the American foulbrood pathogen Paenibacillus larvae.</title>
        <authorList>
            <person name="Okamoto M."/>
            <person name="Kumagai M."/>
            <person name="Kanamori H."/>
            <person name="Takamatsu D."/>
        </authorList>
    </citation>
    <scope>NUCLEOTIDE SEQUENCE [LARGE SCALE GENOMIC DNA]</scope>
    <source>
        <strain evidence="4 5">J21TS3</strain>
    </source>
</reference>
<dbReference type="Gene3D" id="3.40.630.30">
    <property type="match status" value="1"/>
</dbReference>
<dbReference type="InterPro" id="IPR000182">
    <property type="entry name" value="GNAT_dom"/>
</dbReference>
<keyword evidence="1" id="KW-0808">Transferase</keyword>
<feature type="domain" description="N-acetyltransferase" evidence="3">
    <location>
        <begin position="8"/>
        <end position="148"/>
    </location>
</feature>
<evidence type="ECO:0000313" key="5">
    <source>
        <dbReference type="Proteomes" id="UP000680638"/>
    </source>
</evidence>
<dbReference type="InterPro" id="IPR050832">
    <property type="entry name" value="Bact_Acetyltransf"/>
</dbReference>
<protein>
    <recommendedName>
        <fullName evidence="3">N-acetyltransferase domain-containing protein</fullName>
    </recommendedName>
</protein>
<keyword evidence="2" id="KW-0012">Acyltransferase</keyword>
<keyword evidence="5" id="KW-1185">Reference proteome</keyword>
<dbReference type="PROSITE" id="PS51186">
    <property type="entry name" value="GNAT"/>
    <property type="match status" value="1"/>
</dbReference>
<dbReference type="Proteomes" id="UP000680638">
    <property type="component" value="Unassembled WGS sequence"/>
</dbReference>
<dbReference type="InterPro" id="IPR016181">
    <property type="entry name" value="Acyl_CoA_acyltransferase"/>
</dbReference>
<accession>A0ABQ4LWN1</accession>
<dbReference type="PANTHER" id="PTHR43877:SF1">
    <property type="entry name" value="ACETYLTRANSFERASE"/>
    <property type="match status" value="1"/>
</dbReference>
<evidence type="ECO:0000259" key="3">
    <source>
        <dbReference type="PROSITE" id="PS51186"/>
    </source>
</evidence>
<comment type="caution">
    <text evidence="4">The sequence shown here is derived from an EMBL/GenBank/DDBJ whole genome shotgun (WGS) entry which is preliminary data.</text>
</comment>
<evidence type="ECO:0000256" key="2">
    <source>
        <dbReference type="ARBA" id="ARBA00023315"/>
    </source>
</evidence>
<dbReference type="Pfam" id="PF00583">
    <property type="entry name" value="Acetyltransf_1"/>
    <property type="match status" value="1"/>
</dbReference>
<name>A0ABQ4LWN1_9BACL</name>